<feature type="non-terminal residue" evidence="2">
    <location>
        <position position="284"/>
    </location>
</feature>
<evidence type="ECO:0000313" key="2">
    <source>
        <dbReference type="EMBL" id="PVH95284.1"/>
    </source>
</evidence>
<dbReference type="OrthoDB" id="5135333at2759"/>
<sequence length="284" mass="31782">MCELCRILDNFFTRVPNFDAASTEIKIAVREIARHKDFEYDACCFRACGAELALAPLFPVVTTDDGEPVHAFAGRVVLQLMNPLLVKDWVARCEKHVACRPEHSTLDFDFSFRLIDVQEGRLVDAPRGARYVALSYVWGGVKQVMLNKITQFAHVGDAVRAEGRIVPRTIRDAIRLCQIIGERYLWTDSLCIMQDDDFQTSNGAWSNADKMAQIPKMDIIYGASSLTVISACGTDSNAGLPGVHLNSSRVTQTIGKIGDQIFVSLRDDPMDPFWSSTWCQRAWT</sequence>
<keyword evidence="3" id="KW-1185">Reference proteome</keyword>
<feature type="domain" description="Heterokaryon incompatibility" evidence="1">
    <location>
        <begin position="131"/>
        <end position="284"/>
    </location>
</feature>
<reference evidence="2 3" key="1">
    <citation type="journal article" date="2018" name="Sci. Rep.">
        <title>Comparative genomics provides insights into the lifestyle and reveals functional heterogeneity of dark septate endophytic fungi.</title>
        <authorList>
            <person name="Knapp D.G."/>
            <person name="Nemeth J.B."/>
            <person name="Barry K."/>
            <person name="Hainaut M."/>
            <person name="Henrissat B."/>
            <person name="Johnson J."/>
            <person name="Kuo A."/>
            <person name="Lim J.H.P."/>
            <person name="Lipzen A."/>
            <person name="Nolan M."/>
            <person name="Ohm R.A."/>
            <person name="Tamas L."/>
            <person name="Grigoriev I.V."/>
            <person name="Spatafora J.W."/>
            <person name="Nagy L.G."/>
            <person name="Kovacs G.M."/>
        </authorList>
    </citation>
    <scope>NUCLEOTIDE SEQUENCE [LARGE SCALE GENOMIC DNA]</scope>
    <source>
        <strain evidence="2 3">DSE2036</strain>
    </source>
</reference>
<dbReference type="AlphaFoldDB" id="A0A2V1DDU8"/>
<dbReference type="PANTHER" id="PTHR33112:SF12">
    <property type="entry name" value="HETEROKARYON INCOMPATIBILITY DOMAIN-CONTAINING PROTEIN"/>
    <property type="match status" value="1"/>
</dbReference>
<dbReference type="Proteomes" id="UP000244855">
    <property type="component" value="Unassembled WGS sequence"/>
</dbReference>
<organism evidence="2 3">
    <name type="scientific">Periconia macrospinosa</name>
    <dbReference type="NCBI Taxonomy" id="97972"/>
    <lineage>
        <taxon>Eukaryota</taxon>
        <taxon>Fungi</taxon>
        <taxon>Dikarya</taxon>
        <taxon>Ascomycota</taxon>
        <taxon>Pezizomycotina</taxon>
        <taxon>Dothideomycetes</taxon>
        <taxon>Pleosporomycetidae</taxon>
        <taxon>Pleosporales</taxon>
        <taxon>Massarineae</taxon>
        <taxon>Periconiaceae</taxon>
        <taxon>Periconia</taxon>
    </lineage>
</organism>
<proteinExistence type="predicted"/>
<accession>A0A2V1DDU8</accession>
<evidence type="ECO:0000259" key="1">
    <source>
        <dbReference type="Pfam" id="PF06985"/>
    </source>
</evidence>
<dbReference type="PANTHER" id="PTHR33112">
    <property type="entry name" value="DOMAIN PROTEIN, PUTATIVE-RELATED"/>
    <property type="match status" value="1"/>
</dbReference>
<gene>
    <name evidence="2" type="ORF">DM02DRAFT_537699</name>
</gene>
<dbReference type="Pfam" id="PF06985">
    <property type="entry name" value="HET"/>
    <property type="match status" value="1"/>
</dbReference>
<dbReference type="EMBL" id="KZ805501">
    <property type="protein sequence ID" value="PVH95284.1"/>
    <property type="molecule type" value="Genomic_DNA"/>
</dbReference>
<evidence type="ECO:0000313" key="3">
    <source>
        <dbReference type="Proteomes" id="UP000244855"/>
    </source>
</evidence>
<dbReference type="STRING" id="97972.A0A2V1DDU8"/>
<name>A0A2V1DDU8_9PLEO</name>
<dbReference type="InterPro" id="IPR010730">
    <property type="entry name" value="HET"/>
</dbReference>
<protein>
    <submittedName>
        <fullName evidence="2">HET-domain-containing protein</fullName>
    </submittedName>
</protein>